<protein>
    <submittedName>
        <fullName evidence="9">Receptor family ligand binding region</fullName>
    </submittedName>
</protein>
<keyword evidence="6 9" id="KW-0675">Receptor</keyword>
<sequence>MVQRLNRRRVLSSIGAVGTVGLAGCIGDEDEVGGDGPDVLNIIGYPESGIQIFRDFYSDHDNGTEIIVPDGMQDGDLPNEVGNDMENVTGTGPSSDGPNEDAYTDLYEDAYDATPGVFTAHTFDAVAVCILANIAAGENDGEAIRGQMRRIANPNGDEYGPGELEEAAAAAADGDDINYQGASSTVDFDDVGDPAEAAYDVWELGGDGIETVDTVTFEGSDPGGEMDDDSPGGTDRDDVMVSMLLPETGDLGQLGTPMVQAGELAADQFDGTDFDIDLQVEDTETDEDTTISNGGALIDAGYPSIVGAGSSGNTVSFVGDSSSANVVQCSPSSTALSLSDIDDDGYFFRTAPSDLLQGQVMAEVAANRLGAETVATMYVNNDYGQQLSEQFVSAFEDEQGGEGLNQVSFESEQGSYSGELESALSD</sequence>
<dbReference type="InterPro" id="IPR000337">
    <property type="entry name" value="GPCR_3"/>
</dbReference>
<keyword evidence="2" id="KW-0812">Transmembrane</keyword>
<dbReference type="EMBL" id="FNFE01000003">
    <property type="protein sequence ID" value="SDK19230.1"/>
    <property type="molecule type" value="Genomic_DNA"/>
</dbReference>
<evidence type="ECO:0000256" key="1">
    <source>
        <dbReference type="ARBA" id="ARBA00004141"/>
    </source>
</evidence>
<evidence type="ECO:0000313" key="10">
    <source>
        <dbReference type="Proteomes" id="UP000198882"/>
    </source>
</evidence>
<dbReference type="AlphaFoldDB" id="A0A1G8ZYM3"/>
<dbReference type="Pfam" id="PF13458">
    <property type="entry name" value="Peripla_BP_6"/>
    <property type="match status" value="1"/>
</dbReference>
<evidence type="ECO:0000256" key="7">
    <source>
        <dbReference type="ARBA" id="ARBA00023180"/>
    </source>
</evidence>
<accession>A0A1G8ZYM3</accession>
<dbReference type="STRING" id="1095776.SAMN04515672_2479"/>
<evidence type="ECO:0000256" key="5">
    <source>
        <dbReference type="ARBA" id="ARBA00023136"/>
    </source>
</evidence>
<dbReference type="InterPro" id="IPR028082">
    <property type="entry name" value="Peripla_BP_I"/>
</dbReference>
<dbReference type="PANTHER" id="PTHR30483:SF6">
    <property type="entry name" value="PERIPLASMIC BINDING PROTEIN OF ABC TRANSPORTER FOR NATURAL AMINO ACIDS"/>
    <property type="match status" value="1"/>
</dbReference>
<evidence type="ECO:0000256" key="4">
    <source>
        <dbReference type="ARBA" id="ARBA00022989"/>
    </source>
</evidence>
<dbReference type="Gene3D" id="3.40.50.2300">
    <property type="match status" value="4"/>
</dbReference>
<dbReference type="GO" id="GO:0004930">
    <property type="term" value="F:G protein-coupled receptor activity"/>
    <property type="evidence" value="ECO:0007669"/>
    <property type="project" value="InterPro"/>
</dbReference>
<gene>
    <name evidence="9" type="ORF">SAMN04515672_2479</name>
</gene>
<keyword evidence="3" id="KW-0732">Signal</keyword>
<keyword evidence="7" id="KW-0325">Glycoprotein</keyword>
<dbReference type="PANTHER" id="PTHR30483">
    <property type="entry name" value="LEUCINE-SPECIFIC-BINDING PROTEIN"/>
    <property type="match status" value="1"/>
</dbReference>
<evidence type="ECO:0000256" key="6">
    <source>
        <dbReference type="ARBA" id="ARBA00023170"/>
    </source>
</evidence>
<keyword evidence="4" id="KW-1133">Transmembrane helix</keyword>
<evidence type="ECO:0000256" key="3">
    <source>
        <dbReference type="ARBA" id="ARBA00022729"/>
    </source>
</evidence>
<reference evidence="10" key="1">
    <citation type="submission" date="2016-10" db="EMBL/GenBank/DDBJ databases">
        <authorList>
            <person name="Varghese N."/>
            <person name="Submissions S."/>
        </authorList>
    </citation>
    <scope>NUCLEOTIDE SEQUENCE [LARGE SCALE GENOMIC DNA]</scope>
    <source>
        <strain evidence="10">B4,CECT 8067,JCM 17497</strain>
    </source>
</reference>
<dbReference type="RefSeq" id="WP_090306634.1">
    <property type="nucleotide sequence ID" value="NZ_FNFE01000003.1"/>
</dbReference>
<evidence type="ECO:0000259" key="8">
    <source>
        <dbReference type="Pfam" id="PF13458"/>
    </source>
</evidence>
<comment type="subcellular location">
    <subcellularLocation>
        <location evidence="1">Membrane</location>
        <topology evidence="1">Multi-pass membrane protein</topology>
    </subcellularLocation>
</comment>
<evidence type="ECO:0000256" key="2">
    <source>
        <dbReference type="ARBA" id="ARBA00022692"/>
    </source>
</evidence>
<dbReference type="InterPro" id="IPR051010">
    <property type="entry name" value="BCAA_transport"/>
</dbReference>
<dbReference type="PRINTS" id="PR00248">
    <property type="entry name" value="GPCRMGR"/>
</dbReference>
<name>A0A1G8ZYM3_9EURY</name>
<proteinExistence type="predicted"/>
<evidence type="ECO:0000313" key="9">
    <source>
        <dbReference type="EMBL" id="SDK19230.1"/>
    </source>
</evidence>
<keyword evidence="5" id="KW-0472">Membrane</keyword>
<dbReference type="SUPFAM" id="SSF53822">
    <property type="entry name" value="Periplasmic binding protein-like I"/>
    <property type="match status" value="2"/>
</dbReference>
<dbReference type="PROSITE" id="PS51257">
    <property type="entry name" value="PROKAR_LIPOPROTEIN"/>
    <property type="match status" value="1"/>
</dbReference>
<dbReference type="InterPro" id="IPR028081">
    <property type="entry name" value="Leu-bd"/>
</dbReference>
<keyword evidence="10" id="KW-1185">Reference proteome</keyword>
<dbReference type="Proteomes" id="UP000198882">
    <property type="component" value="Unassembled WGS sequence"/>
</dbReference>
<dbReference type="GO" id="GO:0016020">
    <property type="term" value="C:membrane"/>
    <property type="evidence" value="ECO:0007669"/>
    <property type="project" value="UniProtKB-SubCell"/>
</dbReference>
<organism evidence="9 10">
    <name type="scientific">Natronorubrum texcoconense</name>
    <dbReference type="NCBI Taxonomy" id="1095776"/>
    <lineage>
        <taxon>Archaea</taxon>
        <taxon>Methanobacteriati</taxon>
        <taxon>Methanobacteriota</taxon>
        <taxon>Stenosarchaea group</taxon>
        <taxon>Halobacteria</taxon>
        <taxon>Halobacteriales</taxon>
        <taxon>Natrialbaceae</taxon>
        <taxon>Natronorubrum</taxon>
    </lineage>
</organism>
<dbReference type="OrthoDB" id="161929at2157"/>
<feature type="domain" description="Leucine-binding protein" evidence="8">
    <location>
        <begin position="241"/>
        <end position="421"/>
    </location>
</feature>